<proteinExistence type="predicted"/>
<dbReference type="Proteomes" id="UP000789366">
    <property type="component" value="Unassembled WGS sequence"/>
</dbReference>
<name>A0ACA9MLI2_9GLOM</name>
<sequence>MPVIYVGLLFAFSEIPALPEFVVIIVAGNFEVKNQKQLEEAINHIKNSSENPLNILEFQEIKEYFQEIDQLKDLNEKLSITKNSNIINLTLDMFSLVNLKTEMLSFIEKLNNIDLESSFSDEISLSISEIDKYLPRWKNYCIKIANYFENLSSLNYNMKDNLFFFEIQEKLLTKIDKIKIELYDQFQEIEKYESKKNIFKTYQKEIYEKNKEIYSKFLRTIELKLEYDLIAELGCVVKRLKLLDLYSIQNISDFWKKLIYELELIEGTVEVFKESELYIEECCLDYIAKKL</sequence>
<comment type="caution">
    <text evidence="1">The sequence shown here is derived from an EMBL/GenBank/DDBJ whole genome shotgun (WGS) entry which is preliminary data.</text>
</comment>
<organism evidence="1 2">
    <name type="scientific">Cetraspora pellucida</name>
    <dbReference type="NCBI Taxonomy" id="1433469"/>
    <lineage>
        <taxon>Eukaryota</taxon>
        <taxon>Fungi</taxon>
        <taxon>Fungi incertae sedis</taxon>
        <taxon>Mucoromycota</taxon>
        <taxon>Glomeromycotina</taxon>
        <taxon>Glomeromycetes</taxon>
        <taxon>Diversisporales</taxon>
        <taxon>Gigasporaceae</taxon>
        <taxon>Cetraspora</taxon>
    </lineage>
</organism>
<evidence type="ECO:0000313" key="2">
    <source>
        <dbReference type="Proteomes" id="UP000789366"/>
    </source>
</evidence>
<reference evidence="1" key="1">
    <citation type="submission" date="2021-06" db="EMBL/GenBank/DDBJ databases">
        <authorList>
            <person name="Kallberg Y."/>
            <person name="Tangrot J."/>
            <person name="Rosling A."/>
        </authorList>
    </citation>
    <scope>NUCLEOTIDE SEQUENCE</scope>
    <source>
        <strain evidence="1">28 12/20/2015</strain>
    </source>
</reference>
<dbReference type="EMBL" id="CAJVPW010008949">
    <property type="protein sequence ID" value="CAG8598714.1"/>
    <property type="molecule type" value="Genomic_DNA"/>
</dbReference>
<gene>
    <name evidence="1" type="ORF">SPELUC_LOCUS7026</name>
</gene>
<evidence type="ECO:0000313" key="1">
    <source>
        <dbReference type="EMBL" id="CAG8598714.1"/>
    </source>
</evidence>
<keyword evidence="2" id="KW-1185">Reference proteome</keyword>
<accession>A0ACA9MLI2</accession>
<protein>
    <submittedName>
        <fullName evidence="1">2130_t:CDS:1</fullName>
    </submittedName>
</protein>
<feature type="non-terminal residue" evidence="1">
    <location>
        <position position="291"/>
    </location>
</feature>